<keyword evidence="9" id="KW-0598">Phosphotransferase system</keyword>
<evidence type="ECO:0000256" key="9">
    <source>
        <dbReference type="ARBA" id="ARBA00022683"/>
    </source>
</evidence>
<evidence type="ECO:0000256" key="7">
    <source>
        <dbReference type="ARBA" id="ARBA00022597"/>
    </source>
</evidence>
<keyword evidence="10" id="KW-0812">Transmembrane</keyword>
<gene>
    <name evidence="16" type="primary">lacE_2</name>
    <name evidence="16" type="ORF">ERS852381_00458</name>
</gene>
<keyword evidence="8" id="KW-0808">Transferase</keyword>
<comment type="catalytic activity">
    <reaction evidence="15">
        <text>lactose(out) + N(pros)-phospho-L-histidyl-[protein] = lactose 6-phosphate(in) + L-histidyl-[protein]</text>
        <dbReference type="Rhea" id="RHEA:42400"/>
        <dbReference type="Rhea" id="RHEA-COMP:9745"/>
        <dbReference type="Rhea" id="RHEA-COMP:9746"/>
        <dbReference type="ChEBI" id="CHEBI:17716"/>
        <dbReference type="ChEBI" id="CHEBI:29979"/>
        <dbReference type="ChEBI" id="CHEBI:64837"/>
        <dbReference type="ChEBI" id="CHEBI:79080"/>
        <dbReference type="EC" id="2.7.1.207"/>
    </reaction>
</comment>
<dbReference type="CDD" id="cd05565">
    <property type="entry name" value="PTS_IIB_lactose"/>
    <property type="match status" value="1"/>
</dbReference>
<dbReference type="PROSITE" id="PS51105">
    <property type="entry name" value="PTS_EIIC_TYPE_3"/>
    <property type="match status" value="1"/>
</dbReference>
<keyword evidence="7" id="KW-0762">Sugar transport</keyword>
<dbReference type="PANTHER" id="PTHR33989">
    <property type="match status" value="1"/>
</dbReference>
<dbReference type="GO" id="GO:0008982">
    <property type="term" value="F:protein-N(PI)-phosphohistidine-sugar phosphotransferase activity"/>
    <property type="evidence" value="ECO:0007669"/>
    <property type="project" value="InterPro"/>
</dbReference>
<dbReference type="GO" id="GO:0005886">
    <property type="term" value="C:plasma membrane"/>
    <property type="evidence" value="ECO:0007669"/>
    <property type="project" value="UniProtKB-SubCell"/>
</dbReference>
<evidence type="ECO:0000256" key="4">
    <source>
        <dbReference type="ARBA" id="ARBA00022448"/>
    </source>
</evidence>
<dbReference type="STRING" id="74426.ERS852399_01611"/>
<evidence type="ECO:0000256" key="10">
    <source>
        <dbReference type="ARBA" id="ARBA00022692"/>
    </source>
</evidence>
<dbReference type="InterPro" id="IPR004501">
    <property type="entry name" value="PTS_EIIC_3"/>
</dbReference>
<keyword evidence="6" id="KW-0597">Phosphoprotein</keyword>
<dbReference type="PROSITE" id="PS51100">
    <property type="entry name" value="PTS_EIIB_TYPE_3"/>
    <property type="match status" value="1"/>
</dbReference>
<dbReference type="Pfam" id="PF02302">
    <property type="entry name" value="PTS_IIB"/>
    <property type="match status" value="1"/>
</dbReference>
<evidence type="ECO:0000256" key="3">
    <source>
        <dbReference type="ARBA" id="ARBA00020834"/>
    </source>
</evidence>
<proteinExistence type="predicted"/>
<dbReference type="NCBIfam" id="TIGR00410">
    <property type="entry name" value="lacE"/>
    <property type="match status" value="1"/>
</dbReference>
<dbReference type="PaxDb" id="74426-ERS852399_01611"/>
<evidence type="ECO:0000256" key="2">
    <source>
        <dbReference type="ARBA" id="ARBA00012802"/>
    </source>
</evidence>
<dbReference type="InterPro" id="IPR013012">
    <property type="entry name" value="PTS_EIIB_3"/>
</dbReference>
<evidence type="ECO:0000256" key="5">
    <source>
        <dbReference type="ARBA" id="ARBA00022475"/>
    </source>
</evidence>
<dbReference type="Pfam" id="PF02378">
    <property type="entry name" value="PTS_EIIC"/>
    <property type="match status" value="1"/>
</dbReference>
<keyword evidence="12" id="KW-1133">Transmembrane helix</keyword>
<evidence type="ECO:0000256" key="13">
    <source>
        <dbReference type="ARBA" id="ARBA00023136"/>
    </source>
</evidence>
<evidence type="ECO:0000256" key="6">
    <source>
        <dbReference type="ARBA" id="ARBA00022553"/>
    </source>
</evidence>
<dbReference type="GO" id="GO:0016301">
    <property type="term" value="F:kinase activity"/>
    <property type="evidence" value="ECO:0007669"/>
    <property type="project" value="UniProtKB-KW"/>
</dbReference>
<dbReference type="InterPro" id="IPR003352">
    <property type="entry name" value="PTS_EIIC"/>
</dbReference>
<name>A0A174AQZ8_9ACTN</name>
<dbReference type="PANTHER" id="PTHR33989:SF8">
    <property type="entry name" value="PERMEASE IIC COMPONENT"/>
    <property type="match status" value="1"/>
</dbReference>
<accession>A0A174AQZ8</accession>
<keyword evidence="11" id="KW-0418">Kinase</keyword>
<evidence type="ECO:0000313" key="16">
    <source>
        <dbReference type="EMBL" id="CUN62729.1"/>
    </source>
</evidence>
<dbReference type="RefSeq" id="WP_022094682.1">
    <property type="nucleotide sequence ID" value="NZ_CABIYU010000015.1"/>
</dbReference>
<dbReference type="SUPFAM" id="SSF52794">
    <property type="entry name" value="PTS system IIB component-like"/>
    <property type="match status" value="1"/>
</dbReference>
<sequence>MESIVKFLEKGQPYFDKVSKNIYLQAIKDGFLAAMPIILSSSVFLLISTLPGVVATVGGFTLPDWWNVDVVNFCNKVYNFTMGVVGIMVAGTTASALTGSKNRRMPAGKAINATSTMVAAMCAMLILAVTQTSAKIDGADVSVFFTDNMGTKGLLSSFVAAFATVNIYAFCIKRDITIKLPKEVPGAIAQNFRDIFAFSFSILFVAVIDVICRTCLAVPFANVISTLVSPLFAAADSYAGLALIWFMIPLFWFMGIHGPSVVKPALNAALFGNITTNLATLQAGGHPALALTENFGNYIGELGGTGATFIVPIIFLLFMRSKQLKAVGKASVVPVMFAVNEPLLFAAPIILNPYFLIPFLFAPVANVLIGKFFIDFLGMNGFIYAMPWALPGPIGTFIDTNFQPISLVLVVVLLVVDFLIYYPFCKAYDNVLCKQEAETLAEEEAEETKAVKTAAAPAVEAPVVETASATEASAAPSALKGKDLRVLVLCAGAGTSALLANALKEGADELGIDITANAGAYGSHYAIMDQYNVIVLAPQVRTYYNEMKADTDRLGITLLSPKGKQYIDLTKDPKGAVAWIEENLEA</sequence>
<evidence type="ECO:0000256" key="11">
    <source>
        <dbReference type="ARBA" id="ARBA00022777"/>
    </source>
</evidence>
<evidence type="ECO:0000256" key="12">
    <source>
        <dbReference type="ARBA" id="ARBA00022989"/>
    </source>
</evidence>
<keyword evidence="13" id="KW-0472">Membrane</keyword>
<dbReference type="EMBL" id="CYYP01000003">
    <property type="protein sequence ID" value="CUN62729.1"/>
    <property type="molecule type" value="Genomic_DNA"/>
</dbReference>
<protein>
    <recommendedName>
        <fullName evidence="3">PTS system lactose-specific EIICB component</fullName>
        <ecNumber evidence="2">2.7.1.207</ecNumber>
    </recommendedName>
    <alternativeName>
        <fullName evidence="14">EIICB-Lac</fullName>
    </alternativeName>
</protein>
<evidence type="ECO:0000313" key="17">
    <source>
        <dbReference type="Proteomes" id="UP000095468"/>
    </source>
</evidence>
<organism evidence="16 17">
    <name type="scientific">Collinsella aerofaciens</name>
    <dbReference type="NCBI Taxonomy" id="74426"/>
    <lineage>
        <taxon>Bacteria</taxon>
        <taxon>Bacillati</taxon>
        <taxon>Actinomycetota</taxon>
        <taxon>Coriobacteriia</taxon>
        <taxon>Coriobacteriales</taxon>
        <taxon>Coriobacteriaceae</taxon>
        <taxon>Collinsella</taxon>
    </lineage>
</organism>
<keyword evidence="4" id="KW-0813">Transport</keyword>
<dbReference type="AlphaFoldDB" id="A0A174AQZ8"/>
<dbReference type="InterPro" id="IPR041713">
    <property type="entry name" value="PTS_IIB"/>
</dbReference>
<keyword evidence="5" id="KW-1003">Cell membrane</keyword>
<dbReference type="GO" id="GO:1901264">
    <property type="term" value="P:carbohydrate derivative transport"/>
    <property type="evidence" value="ECO:0007669"/>
    <property type="project" value="TreeGrafter"/>
</dbReference>
<reference evidence="16 17" key="1">
    <citation type="submission" date="2015-09" db="EMBL/GenBank/DDBJ databases">
        <authorList>
            <consortium name="Pathogen Informatics"/>
        </authorList>
    </citation>
    <scope>NUCLEOTIDE SEQUENCE [LARGE SCALE GENOMIC DNA]</scope>
    <source>
        <strain evidence="16 17">2789STDY5608823</strain>
    </source>
</reference>
<comment type="subcellular location">
    <subcellularLocation>
        <location evidence="1">Cell membrane</location>
        <topology evidence="1">Multi-pass membrane protein</topology>
    </subcellularLocation>
</comment>
<evidence type="ECO:0000256" key="1">
    <source>
        <dbReference type="ARBA" id="ARBA00004651"/>
    </source>
</evidence>
<dbReference type="InterPro" id="IPR003501">
    <property type="entry name" value="PTS_EIIB_2/3"/>
</dbReference>
<dbReference type="InterPro" id="IPR036095">
    <property type="entry name" value="PTS_EIIB-like_sf"/>
</dbReference>
<evidence type="ECO:0000256" key="14">
    <source>
        <dbReference type="ARBA" id="ARBA00029639"/>
    </source>
</evidence>
<evidence type="ECO:0000256" key="8">
    <source>
        <dbReference type="ARBA" id="ARBA00022679"/>
    </source>
</evidence>
<dbReference type="InterPro" id="IPR051088">
    <property type="entry name" value="PTS_Sugar-EIIC/EIIB"/>
</dbReference>
<evidence type="ECO:0000256" key="15">
    <source>
        <dbReference type="ARBA" id="ARBA00048444"/>
    </source>
</evidence>
<dbReference type="Proteomes" id="UP000095468">
    <property type="component" value="Unassembled WGS sequence"/>
</dbReference>
<dbReference type="GO" id="GO:0009401">
    <property type="term" value="P:phosphoenolpyruvate-dependent sugar phosphotransferase system"/>
    <property type="evidence" value="ECO:0007669"/>
    <property type="project" value="UniProtKB-KW"/>
</dbReference>
<dbReference type="Gene3D" id="3.40.50.2300">
    <property type="match status" value="1"/>
</dbReference>
<dbReference type="EC" id="2.7.1.207" evidence="2"/>